<organism evidence="2 3">
    <name type="scientific">Penicillium brasilianum</name>
    <dbReference type="NCBI Taxonomy" id="104259"/>
    <lineage>
        <taxon>Eukaryota</taxon>
        <taxon>Fungi</taxon>
        <taxon>Dikarya</taxon>
        <taxon>Ascomycota</taxon>
        <taxon>Pezizomycotina</taxon>
        <taxon>Eurotiomycetes</taxon>
        <taxon>Eurotiomycetidae</taxon>
        <taxon>Eurotiales</taxon>
        <taxon>Aspergillaceae</taxon>
        <taxon>Penicillium</taxon>
    </lineage>
</organism>
<feature type="compositionally biased region" description="Basic and acidic residues" evidence="1">
    <location>
        <begin position="268"/>
        <end position="280"/>
    </location>
</feature>
<feature type="compositionally biased region" description="Polar residues" evidence="1">
    <location>
        <begin position="69"/>
        <end position="80"/>
    </location>
</feature>
<feature type="compositionally biased region" description="Basic and acidic residues" evidence="1">
    <location>
        <begin position="460"/>
        <end position="484"/>
    </location>
</feature>
<dbReference type="EMBL" id="LJBN01000238">
    <property type="protein sequence ID" value="OOQ81765.1"/>
    <property type="molecule type" value="Genomic_DNA"/>
</dbReference>
<feature type="compositionally biased region" description="Basic and acidic residues" evidence="1">
    <location>
        <begin position="110"/>
        <end position="120"/>
    </location>
</feature>
<feature type="compositionally biased region" description="Polar residues" evidence="1">
    <location>
        <begin position="245"/>
        <end position="267"/>
    </location>
</feature>
<gene>
    <name evidence="2" type="ORF">PEBR_43085</name>
</gene>
<comment type="caution">
    <text evidence="2">The sequence shown here is derived from an EMBL/GenBank/DDBJ whole genome shotgun (WGS) entry which is preliminary data.</text>
</comment>
<feature type="region of interest" description="Disordered" evidence="1">
    <location>
        <begin position="15"/>
        <end position="280"/>
    </location>
</feature>
<sequence length="584" mass="65137">MESNAEQLIHRWLEMVSEGPPPEPRCDGLDTTDLEPNGGFPTALEPTDSGPVIRWPRINKRPREEDADSGQQISHQSTVNRYEKRPRRKTRGDKYEYKRLGSPRKRTARPLKDKAKRCMERPSTTTDSDTVPDISFSETQFLARQDRGPLPTGLGTAGTAFDESPLRKKLGGQHTHSRTSHYVFREPPKMVSNESPVVYHEESPPHNSRGDLLCPSEPQGVVPSPSAAAPVAQDSLGIKDRLHELQSQLSPHSAQKSQSPTPYSWSVSDRRGSQQSKEVEDRLLKILHTGLSLRRLGSRSDSGDSRSGNHNLQDLKNIFESRKAYWQTQMSPGAHSLDGITSRIETRESSMMVAGAVQSPIKMALSPFKQSEAGPGNDKRATHCENSFDELFRSPQRNRYHSYEGERSKNGALPSQPPLPAHAGPEPVEPGAEDDFTFFQELDAAYCAILELKGADDDPLEQRSRVKNESHRSFVRQTRREGHPSHPTRHAVRSRSRDTLLCGQPDLCDLTAFANPSPILPVDMGTFPRDNTTKLRPSEPISALSAAGPVLLPKCQLGDQILSRTAPESYPQIPPGFWRQNRLY</sequence>
<name>A0A1S9R8M3_PENBI</name>
<feature type="compositionally biased region" description="Basic residues" evidence="1">
    <location>
        <begin position="167"/>
        <end position="179"/>
    </location>
</feature>
<proteinExistence type="predicted"/>
<dbReference type="Proteomes" id="UP000190744">
    <property type="component" value="Unassembled WGS sequence"/>
</dbReference>
<reference evidence="3" key="1">
    <citation type="submission" date="2015-09" db="EMBL/GenBank/DDBJ databases">
        <authorList>
            <person name="Fill T.P."/>
            <person name="Baretta J.F."/>
            <person name="de Almeida L.G."/>
            <person name="Rocha M."/>
            <person name="de Souza D.H."/>
            <person name="Malavazi I."/>
            <person name="Cerdeira L.T."/>
            <person name="Hong H."/>
            <person name="Samborskyy M."/>
            <person name="de Vasconcelos A.T."/>
            <person name="Leadlay P."/>
            <person name="Rodrigues-Filho E."/>
        </authorList>
    </citation>
    <scope>NUCLEOTIDE SEQUENCE [LARGE SCALE GENOMIC DNA]</scope>
    <source>
        <strain evidence="3">LaBioMMi 136</strain>
    </source>
</reference>
<evidence type="ECO:0000313" key="3">
    <source>
        <dbReference type="Proteomes" id="UP000190744"/>
    </source>
</evidence>
<accession>A0A1S9R8M3</accession>
<feature type="region of interest" description="Disordered" evidence="1">
    <location>
        <begin position="460"/>
        <end position="497"/>
    </location>
</feature>
<evidence type="ECO:0000256" key="1">
    <source>
        <dbReference type="SAM" id="MobiDB-lite"/>
    </source>
</evidence>
<feature type="compositionally biased region" description="Low complexity" evidence="1">
    <location>
        <begin position="221"/>
        <end position="232"/>
    </location>
</feature>
<evidence type="ECO:0000313" key="2">
    <source>
        <dbReference type="EMBL" id="OOQ81765.1"/>
    </source>
</evidence>
<feature type="region of interest" description="Disordered" evidence="1">
    <location>
        <begin position="392"/>
        <end position="433"/>
    </location>
</feature>
<feature type="compositionally biased region" description="Low complexity" evidence="1">
    <location>
        <begin position="148"/>
        <end position="160"/>
    </location>
</feature>
<dbReference type="AlphaFoldDB" id="A0A1S9R8M3"/>
<protein>
    <submittedName>
        <fullName evidence="2">Uncharacterized protein</fullName>
    </submittedName>
</protein>